<dbReference type="GO" id="GO:0003700">
    <property type="term" value="F:DNA-binding transcription factor activity"/>
    <property type="evidence" value="ECO:0007669"/>
    <property type="project" value="TreeGrafter"/>
</dbReference>
<dbReference type="SUPFAM" id="SSF47413">
    <property type="entry name" value="lambda repressor-like DNA-binding domains"/>
    <property type="match status" value="1"/>
</dbReference>
<dbReference type="AlphaFoldDB" id="A0A938XZS9"/>
<dbReference type="GO" id="GO:0005829">
    <property type="term" value="C:cytosol"/>
    <property type="evidence" value="ECO:0007669"/>
    <property type="project" value="TreeGrafter"/>
</dbReference>
<dbReference type="Gene3D" id="2.60.120.10">
    <property type="entry name" value="Jelly Rolls"/>
    <property type="match status" value="1"/>
</dbReference>
<dbReference type="InterPro" id="IPR050807">
    <property type="entry name" value="TransReg_Diox_bact_type"/>
</dbReference>
<dbReference type="PANTHER" id="PTHR46797:SF2">
    <property type="entry name" value="TRANSCRIPTIONAL REGULATOR"/>
    <property type="match status" value="1"/>
</dbReference>
<feature type="domain" description="HTH cro/C1-type" evidence="2">
    <location>
        <begin position="7"/>
        <end position="61"/>
    </location>
</feature>
<gene>
    <name evidence="3" type="ORF">JOD01_002891</name>
</gene>
<dbReference type="GO" id="GO:0003677">
    <property type="term" value="F:DNA binding"/>
    <property type="evidence" value="ECO:0007669"/>
    <property type="project" value="UniProtKB-KW"/>
</dbReference>
<sequence length="182" mass="20292">MKIGSTIRAIRKRKGITIAQLCEGTGLSKGFMSHVENNKTSPSIATLDSIAQFLNVPLPYLLLHEEERLRIVRKDERKQTVLGKEQIRVEHLIDDAGLRLVMIELPVGAPENEEMMVHAGSEVHYVLKGKVLIRQGEDSAVLEEGDSFSWKACVPHLIKNAGEEPAVLLIANYSEERTDITL</sequence>
<comment type="caution">
    <text evidence="3">The sequence shown here is derived from an EMBL/GenBank/DDBJ whole genome shotgun (WGS) entry which is preliminary data.</text>
</comment>
<organism evidence="3 4">
    <name type="scientific">Brevibacillus fulvus</name>
    <dbReference type="NCBI Taxonomy" id="1125967"/>
    <lineage>
        <taxon>Bacteria</taxon>
        <taxon>Bacillati</taxon>
        <taxon>Bacillota</taxon>
        <taxon>Bacilli</taxon>
        <taxon>Bacillales</taxon>
        <taxon>Paenibacillaceae</taxon>
        <taxon>Brevibacillus</taxon>
    </lineage>
</organism>
<evidence type="ECO:0000256" key="1">
    <source>
        <dbReference type="ARBA" id="ARBA00023125"/>
    </source>
</evidence>
<dbReference type="Pfam" id="PF01381">
    <property type="entry name" value="HTH_3"/>
    <property type="match status" value="1"/>
</dbReference>
<dbReference type="SMART" id="SM00530">
    <property type="entry name" value="HTH_XRE"/>
    <property type="match status" value="1"/>
</dbReference>
<dbReference type="InterPro" id="IPR014710">
    <property type="entry name" value="RmlC-like_jellyroll"/>
</dbReference>
<dbReference type="SUPFAM" id="SSF51182">
    <property type="entry name" value="RmlC-like cupins"/>
    <property type="match status" value="1"/>
</dbReference>
<evidence type="ECO:0000259" key="2">
    <source>
        <dbReference type="PROSITE" id="PS50943"/>
    </source>
</evidence>
<dbReference type="Gene3D" id="1.10.260.40">
    <property type="entry name" value="lambda repressor-like DNA-binding domains"/>
    <property type="match status" value="1"/>
</dbReference>
<evidence type="ECO:0000313" key="3">
    <source>
        <dbReference type="EMBL" id="MBM7591264.1"/>
    </source>
</evidence>
<dbReference type="Proteomes" id="UP000717624">
    <property type="component" value="Unassembled WGS sequence"/>
</dbReference>
<reference evidence="3" key="1">
    <citation type="submission" date="2021-01" db="EMBL/GenBank/DDBJ databases">
        <title>Genomic Encyclopedia of Type Strains, Phase IV (KMG-IV): sequencing the most valuable type-strain genomes for metagenomic binning, comparative biology and taxonomic classification.</title>
        <authorList>
            <person name="Goeker M."/>
        </authorList>
    </citation>
    <scope>NUCLEOTIDE SEQUENCE</scope>
    <source>
        <strain evidence="3">DSM 25523</strain>
    </source>
</reference>
<dbReference type="RefSeq" id="WP_204518978.1">
    <property type="nucleotide sequence ID" value="NZ_BAABIN010000012.1"/>
</dbReference>
<dbReference type="CDD" id="cd00093">
    <property type="entry name" value="HTH_XRE"/>
    <property type="match status" value="1"/>
</dbReference>
<evidence type="ECO:0000313" key="4">
    <source>
        <dbReference type="Proteomes" id="UP000717624"/>
    </source>
</evidence>
<dbReference type="InterPro" id="IPR001387">
    <property type="entry name" value="Cro/C1-type_HTH"/>
</dbReference>
<dbReference type="InterPro" id="IPR011051">
    <property type="entry name" value="RmlC_Cupin_sf"/>
</dbReference>
<dbReference type="CDD" id="cd02209">
    <property type="entry name" value="cupin_XRE_C"/>
    <property type="match status" value="1"/>
</dbReference>
<dbReference type="InterPro" id="IPR013096">
    <property type="entry name" value="Cupin_2"/>
</dbReference>
<dbReference type="EMBL" id="JAFBEB010000010">
    <property type="protein sequence ID" value="MBM7591264.1"/>
    <property type="molecule type" value="Genomic_DNA"/>
</dbReference>
<dbReference type="PANTHER" id="PTHR46797">
    <property type="entry name" value="HTH-TYPE TRANSCRIPTIONAL REGULATOR"/>
    <property type="match status" value="1"/>
</dbReference>
<dbReference type="PROSITE" id="PS50943">
    <property type="entry name" value="HTH_CROC1"/>
    <property type="match status" value="1"/>
</dbReference>
<protein>
    <submittedName>
        <fullName evidence="3">Transcriptional regulator with XRE-family HTH domain</fullName>
    </submittedName>
</protein>
<dbReference type="InterPro" id="IPR010982">
    <property type="entry name" value="Lambda_DNA-bd_dom_sf"/>
</dbReference>
<accession>A0A938XZS9</accession>
<keyword evidence="4" id="KW-1185">Reference proteome</keyword>
<dbReference type="Pfam" id="PF07883">
    <property type="entry name" value="Cupin_2"/>
    <property type="match status" value="1"/>
</dbReference>
<proteinExistence type="predicted"/>
<keyword evidence="1" id="KW-0238">DNA-binding</keyword>
<name>A0A938XZS9_9BACL</name>